<dbReference type="AlphaFoldDB" id="A0AAZ3Q327"/>
<accession>A0AAZ3Q327</accession>
<dbReference type="PANTHER" id="PTHR13999">
    <property type="entry name" value="INTERFERON INDUCIBLE TRANSMEMBRANE PROTEIN"/>
    <property type="match status" value="1"/>
</dbReference>
<evidence type="ECO:0000256" key="1">
    <source>
        <dbReference type="ARBA" id="ARBA00004370"/>
    </source>
</evidence>
<evidence type="ECO:0000256" key="3">
    <source>
        <dbReference type="ARBA" id="ARBA00022692"/>
    </source>
</evidence>
<keyword evidence="4 7" id="KW-1133">Transmembrane helix</keyword>
<dbReference type="Proteomes" id="UP000694402">
    <property type="component" value="Unassembled WGS sequence"/>
</dbReference>
<reference evidence="8" key="3">
    <citation type="submission" date="2025-09" db="UniProtKB">
        <authorList>
            <consortium name="Ensembl"/>
        </authorList>
    </citation>
    <scope>IDENTIFICATION</scope>
</reference>
<comment type="similarity">
    <text evidence="2">Belongs to the CD225/Dispanin family.</text>
</comment>
<comment type="subcellular location">
    <subcellularLocation>
        <location evidence="1">Membrane</location>
    </subcellularLocation>
</comment>
<evidence type="ECO:0000256" key="5">
    <source>
        <dbReference type="ARBA" id="ARBA00023136"/>
    </source>
</evidence>
<organism evidence="8 9">
    <name type="scientific">Oncorhynchus tshawytscha</name>
    <name type="common">Chinook salmon</name>
    <name type="synonym">Salmo tshawytscha</name>
    <dbReference type="NCBI Taxonomy" id="74940"/>
    <lineage>
        <taxon>Eukaryota</taxon>
        <taxon>Metazoa</taxon>
        <taxon>Chordata</taxon>
        <taxon>Craniata</taxon>
        <taxon>Vertebrata</taxon>
        <taxon>Euteleostomi</taxon>
        <taxon>Actinopterygii</taxon>
        <taxon>Neopterygii</taxon>
        <taxon>Teleostei</taxon>
        <taxon>Protacanthopterygii</taxon>
        <taxon>Salmoniformes</taxon>
        <taxon>Salmonidae</taxon>
        <taxon>Salmoninae</taxon>
        <taxon>Oncorhynchus</taxon>
    </lineage>
</organism>
<sequence length="477" mass="53226">MDQPPPYQPEFVPMKGNKYMRLEDTHGAPKFQHTVVLGQPQPVVPHPRDHIIWSLCSLVYGNPFCLGMLAVYFSIKSRDRKMVGDLEGARKHGKTACCFNTVTLTLEENRDRITHHSRTNRQQQQQQQEKQNLDYMTWEEIDRWAVDPGRVPEPAWDSLEQCEEGYRRMDLEKRARRHGRKPESQPLKCIGRGHTGSMAKPGRRPAPTSCAYRRARETGQALCYSVERTVSPVRVHSPVLYIPDPRIGQARVGIEPSAMKPALRIWSPVRLLGPAYMAPALRMVSLVCLHSPVRAIPPRRTGRATGSIQPGKVGQARCSRSPVRLHSPVYPVPPPRTSPLMAATRTRLPVRVQSPVLPSPPPRTRPEVRVLGPVPPALAPRTRTTVRLVCPEPPESPVCPEPPESPVCPEPPESPVCHGPPESPVSMEPPESPVNQDLPEPPVNQDPPEQPVSQDSSEPPVSQSHYSAMICQSRQPS</sequence>
<evidence type="ECO:0000256" key="4">
    <source>
        <dbReference type="ARBA" id="ARBA00022989"/>
    </source>
</evidence>
<reference evidence="8" key="2">
    <citation type="submission" date="2025-08" db="UniProtKB">
        <authorList>
            <consortium name="Ensembl"/>
        </authorList>
    </citation>
    <scope>IDENTIFICATION</scope>
</reference>
<evidence type="ECO:0000256" key="7">
    <source>
        <dbReference type="SAM" id="Phobius"/>
    </source>
</evidence>
<evidence type="ECO:0000256" key="2">
    <source>
        <dbReference type="ARBA" id="ARBA00006843"/>
    </source>
</evidence>
<feature type="region of interest" description="Disordered" evidence="6">
    <location>
        <begin position="298"/>
        <end position="338"/>
    </location>
</feature>
<evidence type="ECO:0000256" key="6">
    <source>
        <dbReference type="SAM" id="MobiDB-lite"/>
    </source>
</evidence>
<feature type="compositionally biased region" description="Polar residues" evidence="6">
    <location>
        <begin position="451"/>
        <end position="477"/>
    </location>
</feature>
<dbReference type="GeneTree" id="ENSGT00950000182857"/>
<evidence type="ECO:0000313" key="8">
    <source>
        <dbReference type="Ensembl" id="ENSOTSP00005122830.1"/>
    </source>
</evidence>
<feature type="region of interest" description="Disordered" evidence="6">
    <location>
        <begin position="351"/>
        <end position="379"/>
    </location>
</feature>
<keyword evidence="9" id="KW-1185">Reference proteome</keyword>
<keyword evidence="5 7" id="KW-0472">Membrane</keyword>
<evidence type="ECO:0000313" key="9">
    <source>
        <dbReference type="Proteomes" id="UP000694402"/>
    </source>
</evidence>
<dbReference type="InterPro" id="IPR051517">
    <property type="entry name" value="IFITM_antiviral_protein"/>
</dbReference>
<dbReference type="InterPro" id="IPR007593">
    <property type="entry name" value="CD225/Dispanin_fam"/>
</dbReference>
<dbReference type="GO" id="GO:0005886">
    <property type="term" value="C:plasma membrane"/>
    <property type="evidence" value="ECO:0007669"/>
    <property type="project" value="TreeGrafter"/>
</dbReference>
<name>A0AAZ3Q327_ONCTS</name>
<feature type="transmembrane region" description="Helical" evidence="7">
    <location>
        <begin position="51"/>
        <end position="73"/>
    </location>
</feature>
<feature type="compositionally biased region" description="Pro residues" evidence="6">
    <location>
        <begin position="393"/>
        <end position="414"/>
    </location>
</feature>
<dbReference type="Pfam" id="PF04505">
    <property type="entry name" value="CD225"/>
    <property type="match status" value="1"/>
</dbReference>
<proteinExistence type="inferred from homology"/>
<protein>
    <submittedName>
        <fullName evidence="8">Uncharacterized protein</fullName>
    </submittedName>
</protein>
<dbReference type="Ensembl" id="ENSOTST00005187893.1">
    <property type="protein sequence ID" value="ENSOTSP00005122830.1"/>
    <property type="gene ID" value="ENSOTSG00005075394.1"/>
</dbReference>
<feature type="region of interest" description="Disordered" evidence="6">
    <location>
        <begin position="393"/>
        <end position="477"/>
    </location>
</feature>
<gene>
    <name evidence="8" type="primary">LOC121841616</name>
</gene>
<feature type="region of interest" description="Disordered" evidence="6">
    <location>
        <begin position="174"/>
        <end position="208"/>
    </location>
</feature>
<reference evidence="9" key="1">
    <citation type="journal article" date="2018" name="PLoS ONE">
        <title>Chinook salmon (Oncorhynchus tshawytscha) genome and transcriptome.</title>
        <authorList>
            <person name="Christensen K.A."/>
            <person name="Leong J.S."/>
            <person name="Sakhrani D."/>
            <person name="Biagi C.A."/>
            <person name="Minkley D.R."/>
            <person name="Withler R.E."/>
            <person name="Rondeau E.B."/>
            <person name="Koop B.F."/>
            <person name="Devlin R.H."/>
        </authorList>
    </citation>
    <scope>NUCLEOTIDE SEQUENCE [LARGE SCALE GENOMIC DNA]</scope>
</reference>
<feature type="compositionally biased region" description="Pro residues" evidence="6">
    <location>
        <begin position="439"/>
        <end position="450"/>
    </location>
</feature>
<keyword evidence="3 7" id="KW-0812">Transmembrane</keyword>
<dbReference type="PANTHER" id="PTHR13999:SF31">
    <property type="entry name" value="IFITM1-RELATED"/>
    <property type="match status" value="1"/>
</dbReference>